<accession>H0UMF2</accession>
<dbReference type="STRING" id="885272.JonanDRAFT_0199"/>
<sequence>MLIKNVPHNQVLDMAKVLTAGKGQVSNLTLVARPDLTLCFMTVAAGEKISAHSAPGDALAHILSGEAEITVGETVHRLKAGQAIVMPQGVPHSLSTQGGFSMILTLVKEPA</sequence>
<dbReference type="EMBL" id="CM001376">
    <property type="protein sequence ID" value="EHM12625.1"/>
    <property type="molecule type" value="Genomic_DNA"/>
</dbReference>
<dbReference type="PANTHER" id="PTHR37694">
    <property type="entry name" value="SLR8022 PROTEIN"/>
    <property type="match status" value="1"/>
</dbReference>
<feature type="domain" description="Cupin type-2" evidence="1">
    <location>
        <begin position="40"/>
        <end position="102"/>
    </location>
</feature>
<dbReference type="OrthoDB" id="9793184at2"/>
<dbReference type="Pfam" id="PF07883">
    <property type="entry name" value="Cupin_2"/>
    <property type="match status" value="1"/>
</dbReference>
<dbReference type="CDD" id="cd02230">
    <property type="entry name" value="cupin_HP0902-like"/>
    <property type="match status" value="1"/>
</dbReference>
<dbReference type="InterPro" id="IPR011051">
    <property type="entry name" value="RmlC_Cupin_sf"/>
</dbReference>
<dbReference type="Gene3D" id="2.60.120.10">
    <property type="entry name" value="Jelly Rolls"/>
    <property type="match status" value="1"/>
</dbReference>
<dbReference type="InterPro" id="IPR013096">
    <property type="entry name" value="Cupin_2"/>
</dbReference>
<gene>
    <name evidence="2" type="ORF">JonanDRAFT_0199</name>
</gene>
<dbReference type="eggNOG" id="COG1917">
    <property type="taxonomic scope" value="Bacteria"/>
</dbReference>
<dbReference type="Proteomes" id="UP000003806">
    <property type="component" value="Chromosome"/>
</dbReference>
<keyword evidence="3" id="KW-1185">Reference proteome</keyword>
<proteinExistence type="predicted"/>
<protein>
    <recommendedName>
        <fullName evidence="1">Cupin type-2 domain-containing protein</fullName>
    </recommendedName>
</protein>
<dbReference type="AlphaFoldDB" id="H0UMF2"/>
<dbReference type="PANTHER" id="PTHR37694:SF1">
    <property type="entry name" value="SLR8022 PROTEIN"/>
    <property type="match status" value="1"/>
</dbReference>
<name>H0UMF2_9BACT</name>
<dbReference type="InterPro" id="IPR014710">
    <property type="entry name" value="RmlC-like_jellyroll"/>
</dbReference>
<dbReference type="HOGENOM" id="CLU_141446_2_0_0"/>
<evidence type="ECO:0000313" key="3">
    <source>
        <dbReference type="Proteomes" id="UP000003806"/>
    </source>
</evidence>
<dbReference type="RefSeq" id="WP_008522103.1">
    <property type="nucleotide sequence ID" value="NZ_CM001376.1"/>
</dbReference>
<evidence type="ECO:0000259" key="1">
    <source>
        <dbReference type="Pfam" id="PF07883"/>
    </source>
</evidence>
<dbReference type="SUPFAM" id="SSF51182">
    <property type="entry name" value="RmlC-like cupins"/>
    <property type="match status" value="1"/>
</dbReference>
<reference evidence="2 3" key="1">
    <citation type="submission" date="2011-11" db="EMBL/GenBank/DDBJ databases">
        <title>The Noncontiguous Finished genome of Jonquetella anthropi DSM 22815.</title>
        <authorList>
            <consortium name="US DOE Joint Genome Institute (JGI-PGF)"/>
            <person name="Lucas S."/>
            <person name="Copeland A."/>
            <person name="Lapidus A."/>
            <person name="Glavina del Rio T."/>
            <person name="Dalin E."/>
            <person name="Tice H."/>
            <person name="Bruce D."/>
            <person name="Goodwin L."/>
            <person name="Pitluck S."/>
            <person name="Peters L."/>
            <person name="Mikhailova N."/>
            <person name="Held B."/>
            <person name="Kyrpides N."/>
            <person name="Mavromatis K."/>
            <person name="Ivanova N."/>
            <person name="Markowitz V."/>
            <person name="Cheng J.-F."/>
            <person name="Hugenholtz P."/>
            <person name="Woyke T."/>
            <person name="Wu D."/>
            <person name="Gronow S."/>
            <person name="Wellnitz S."/>
            <person name="Brambilla E."/>
            <person name="Klenk H.-P."/>
            <person name="Eisen J.A."/>
        </authorList>
    </citation>
    <scope>NUCLEOTIDE SEQUENCE [LARGE SCALE GENOMIC DNA]</scope>
    <source>
        <strain evidence="2 3">DSM 22815</strain>
    </source>
</reference>
<organism evidence="2 3">
    <name type="scientific">Jonquetella anthropi DSM 22815</name>
    <dbReference type="NCBI Taxonomy" id="885272"/>
    <lineage>
        <taxon>Bacteria</taxon>
        <taxon>Thermotogati</taxon>
        <taxon>Synergistota</taxon>
        <taxon>Synergistia</taxon>
        <taxon>Synergistales</taxon>
        <taxon>Dethiosulfovibrionaceae</taxon>
        <taxon>Jonquetella</taxon>
    </lineage>
</organism>
<evidence type="ECO:0000313" key="2">
    <source>
        <dbReference type="EMBL" id="EHM12625.1"/>
    </source>
</evidence>